<dbReference type="PANTHER" id="PTHR22911">
    <property type="entry name" value="ACYL-MALONYL CONDENSING ENZYME-RELATED"/>
    <property type="match status" value="1"/>
</dbReference>
<dbReference type="RefSeq" id="WP_155165177.1">
    <property type="nucleotide sequence ID" value="NZ_CAMLVM010000032.1"/>
</dbReference>
<name>A0A6I3RZW1_9BURK</name>
<proteinExistence type="predicted"/>
<organism evidence="5 6">
    <name type="scientific">Parasutterella excrementihominis</name>
    <dbReference type="NCBI Taxonomy" id="487175"/>
    <lineage>
        <taxon>Bacteria</taxon>
        <taxon>Pseudomonadati</taxon>
        <taxon>Pseudomonadota</taxon>
        <taxon>Betaproteobacteria</taxon>
        <taxon>Burkholderiales</taxon>
        <taxon>Sutterellaceae</taxon>
        <taxon>Parasutterella</taxon>
    </lineage>
</organism>
<keyword evidence="3" id="KW-1133">Transmembrane helix</keyword>
<protein>
    <submittedName>
        <fullName evidence="5">EamA family transporter</fullName>
    </submittedName>
</protein>
<reference evidence="5 6" key="1">
    <citation type="journal article" date="2019" name="Nat. Med.">
        <title>A library of human gut bacterial isolates paired with longitudinal multiomics data enables mechanistic microbiome research.</title>
        <authorList>
            <person name="Poyet M."/>
            <person name="Groussin M."/>
            <person name="Gibbons S.M."/>
            <person name="Avila-Pacheco J."/>
            <person name="Jiang X."/>
            <person name="Kearney S.M."/>
            <person name="Perrotta A.R."/>
            <person name="Berdy B."/>
            <person name="Zhao S."/>
            <person name="Lieberman T.D."/>
            <person name="Swanson P.K."/>
            <person name="Smith M."/>
            <person name="Roesemann S."/>
            <person name="Alexander J.E."/>
            <person name="Rich S.A."/>
            <person name="Livny J."/>
            <person name="Vlamakis H."/>
            <person name="Clish C."/>
            <person name="Bullock K."/>
            <person name="Deik A."/>
            <person name="Scott J."/>
            <person name="Pierce K.A."/>
            <person name="Xavier R.J."/>
            <person name="Alm E.J."/>
        </authorList>
    </citation>
    <scope>NUCLEOTIDE SEQUENCE [LARGE SCALE GENOMIC DNA]</scope>
    <source>
        <strain evidence="5 6">BIOML-A2</strain>
    </source>
</reference>
<sequence length="298" mass="32997">MFAQSLWSLAAAAFFSMMAACVKYCNDVFGPLELVFYRSLFTTLFVFITVSLRGETLKTQYPILHLRRDVLGFASVAIWFFTLGMLPLGTNITLTYSTPLFLALNFILLALWKKEQPEWPLIGSILLGFVGIVVVMRPSFLSGDAVSALLCLFVAFIDLFGYWQIRFLGRVHEPSWRVVFYYSLFCTVGALLGVLFFEDGFHMPNTRAAIAAFLMCLLATGGMLASTRAWIGGNMLLVSCLGFSAIPFSELIGVFFFKNIPDMLSLIGMTIVAAAGMIATVYTKKAEKAASSSEQKTR</sequence>
<keyword evidence="2" id="KW-0812">Transmembrane</keyword>
<dbReference type="InterPro" id="IPR000620">
    <property type="entry name" value="EamA_dom"/>
</dbReference>
<dbReference type="AlphaFoldDB" id="A0A6I3RZW1"/>
<evidence type="ECO:0000313" key="5">
    <source>
        <dbReference type="EMBL" id="MTU42081.1"/>
    </source>
</evidence>
<dbReference type="Pfam" id="PF00892">
    <property type="entry name" value="EamA"/>
    <property type="match status" value="1"/>
</dbReference>
<accession>A0A6I3RZW1</accession>
<evidence type="ECO:0000256" key="2">
    <source>
        <dbReference type="ARBA" id="ARBA00022692"/>
    </source>
</evidence>
<dbReference type="GO" id="GO:0016020">
    <property type="term" value="C:membrane"/>
    <property type="evidence" value="ECO:0007669"/>
    <property type="project" value="UniProtKB-SubCell"/>
</dbReference>
<dbReference type="PANTHER" id="PTHR22911:SF6">
    <property type="entry name" value="SOLUTE CARRIER FAMILY 35 MEMBER G1"/>
    <property type="match status" value="1"/>
</dbReference>
<evidence type="ECO:0000313" key="6">
    <source>
        <dbReference type="Proteomes" id="UP000462362"/>
    </source>
</evidence>
<evidence type="ECO:0000256" key="4">
    <source>
        <dbReference type="ARBA" id="ARBA00023136"/>
    </source>
</evidence>
<evidence type="ECO:0000256" key="1">
    <source>
        <dbReference type="ARBA" id="ARBA00004141"/>
    </source>
</evidence>
<dbReference type="InterPro" id="IPR037185">
    <property type="entry name" value="EmrE-like"/>
</dbReference>
<dbReference type="Proteomes" id="UP000462362">
    <property type="component" value="Unassembled WGS sequence"/>
</dbReference>
<comment type="subcellular location">
    <subcellularLocation>
        <location evidence="1">Membrane</location>
        <topology evidence="1">Multi-pass membrane protein</topology>
    </subcellularLocation>
</comment>
<dbReference type="SUPFAM" id="SSF103481">
    <property type="entry name" value="Multidrug resistance efflux transporter EmrE"/>
    <property type="match status" value="1"/>
</dbReference>
<dbReference type="EMBL" id="WNCL01000001">
    <property type="protein sequence ID" value="MTU42081.1"/>
    <property type="molecule type" value="Genomic_DNA"/>
</dbReference>
<gene>
    <name evidence="5" type="ORF">GMD42_00255</name>
</gene>
<comment type="caution">
    <text evidence="5">The sequence shown here is derived from an EMBL/GenBank/DDBJ whole genome shotgun (WGS) entry which is preliminary data.</text>
</comment>
<keyword evidence="4" id="KW-0472">Membrane</keyword>
<evidence type="ECO:0000256" key="3">
    <source>
        <dbReference type="ARBA" id="ARBA00022989"/>
    </source>
</evidence>